<keyword evidence="1" id="KW-0378">Hydrolase</keyword>
<dbReference type="SUPFAM" id="SSF53254">
    <property type="entry name" value="Phosphoglycerate mutase-like"/>
    <property type="match status" value="1"/>
</dbReference>
<dbReference type="EMBL" id="VBOT01000029">
    <property type="protein sequence ID" value="TMQ52675.1"/>
    <property type="molecule type" value="Genomic_DNA"/>
</dbReference>
<dbReference type="Gene3D" id="3.40.50.1240">
    <property type="entry name" value="Phosphoglycerate mutase-like"/>
    <property type="match status" value="1"/>
</dbReference>
<feature type="signal peptide" evidence="2">
    <location>
        <begin position="1"/>
        <end position="30"/>
    </location>
</feature>
<dbReference type="InterPro" id="IPR051021">
    <property type="entry name" value="Mito_Ser/Thr_phosphatase"/>
</dbReference>
<comment type="caution">
    <text evidence="3">The sequence shown here is derived from an EMBL/GenBank/DDBJ whole genome shotgun (WGS) entry which is preliminary data.</text>
</comment>
<gene>
    <name evidence="3" type="ORF">E6K73_02245</name>
</gene>
<name>A0A538SMT2_UNCEI</name>
<dbReference type="CDD" id="cd07067">
    <property type="entry name" value="HP_PGM_like"/>
    <property type="match status" value="1"/>
</dbReference>
<feature type="chain" id="PRO_5022238149" description="Histidine phosphatase family protein" evidence="2">
    <location>
        <begin position="31"/>
        <end position="259"/>
    </location>
</feature>
<evidence type="ECO:0000313" key="4">
    <source>
        <dbReference type="Proteomes" id="UP000320184"/>
    </source>
</evidence>
<evidence type="ECO:0000313" key="3">
    <source>
        <dbReference type="EMBL" id="TMQ52675.1"/>
    </source>
</evidence>
<dbReference type="InterPro" id="IPR029033">
    <property type="entry name" value="His_PPase_superfam"/>
</dbReference>
<accession>A0A538SMT2</accession>
<dbReference type="PANTHER" id="PTHR20935:SF0">
    <property type="entry name" value="SERINE_THREONINE-PROTEIN PHOSPHATASE PGAM5, MITOCHONDRIAL"/>
    <property type="match status" value="1"/>
</dbReference>
<keyword evidence="2" id="KW-0732">Signal</keyword>
<evidence type="ECO:0008006" key="5">
    <source>
        <dbReference type="Google" id="ProtNLM"/>
    </source>
</evidence>
<dbReference type="AlphaFoldDB" id="A0A538SMT2"/>
<dbReference type="Proteomes" id="UP000320184">
    <property type="component" value="Unassembled WGS sequence"/>
</dbReference>
<dbReference type="SMART" id="SM00855">
    <property type="entry name" value="PGAM"/>
    <property type="match status" value="1"/>
</dbReference>
<dbReference type="GO" id="GO:0090141">
    <property type="term" value="P:positive regulation of mitochondrial fission"/>
    <property type="evidence" value="ECO:0007669"/>
    <property type="project" value="TreeGrafter"/>
</dbReference>
<dbReference type="InterPro" id="IPR013078">
    <property type="entry name" value="His_Pase_superF_clade-1"/>
</dbReference>
<protein>
    <recommendedName>
        <fullName evidence="5">Histidine phosphatase family protein</fullName>
    </recommendedName>
</protein>
<dbReference type="Pfam" id="PF00300">
    <property type="entry name" value="His_Phos_1"/>
    <property type="match status" value="2"/>
</dbReference>
<proteinExistence type="predicted"/>
<evidence type="ECO:0000256" key="1">
    <source>
        <dbReference type="ARBA" id="ARBA00022801"/>
    </source>
</evidence>
<dbReference type="GO" id="GO:0004722">
    <property type="term" value="F:protein serine/threonine phosphatase activity"/>
    <property type="evidence" value="ECO:0007669"/>
    <property type="project" value="TreeGrafter"/>
</dbReference>
<dbReference type="PANTHER" id="PTHR20935">
    <property type="entry name" value="PHOSPHOGLYCERATE MUTASE-RELATED"/>
    <property type="match status" value="1"/>
</dbReference>
<organism evidence="3 4">
    <name type="scientific">Eiseniibacteriota bacterium</name>
    <dbReference type="NCBI Taxonomy" id="2212470"/>
    <lineage>
        <taxon>Bacteria</taxon>
        <taxon>Candidatus Eiseniibacteriota</taxon>
    </lineage>
</organism>
<reference evidence="3 4" key="1">
    <citation type="journal article" date="2019" name="Nat. Microbiol.">
        <title>Mediterranean grassland soil C-N compound turnover is dependent on rainfall and depth, and is mediated by genomically divergent microorganisms.</title>
        <authorList>
            <person name="Diamond S."/>
            <person name="Andeer P.F."/>
            <person name="Li Z."/>
            <person name="Crits-Christoph A."/>
            <person name="Burstein D."/>
            <person name="Anantharaman K."/>
            <person name="Lane K.R."/>
            <person name="Thomas B.C."/>
            <person name="Pan C."/>
            <person name="Northen T.R."/>
            <person name="Banfield J.F."/>
        </authorList>
    </citation>
    <scope>NUCLEOTIDE SEQUENCE [LARGE SCALE GENOMIC DNA]</scope>
    <source>
        <strain evidence="3">WS_3</strain>
    </source>
</reference>
<sequence>MTAPTWISRGRRNAACLVGIALLLAAPAPAPSSGAPAPRTAVAPAPSGAAHARAGTGVRTLYLVRHGLYDEVDPRDPDVGKHLVPEGREQARLVAERLAALPVRITALHASTMTRARETAEVIAKTLSLRPRLSTDLRECTPPFRPVDFRVRLFRGEQVACRDRIDRAFARYFRPSALRDSSEVLVCHGNVIRYLCCRALGIEPHVWNRMWIANCSLTTIQIRPDGTMKLVGLNDVGHLPPSLQTYAAPPRAPAGAARN</sequence>
<evidence type="ECO:0000256" key="2">
    <source>
        <dbReference type="SAM" id="SignalP"/>
    </source>
</evidence>